<name>A0A1Y5HRW6_OLEAN</name>
<evidence type="ECO:0000256" key="1">
    <source>
        <dbReference type="SAM" id="MobiDB-lite"/>
    </source>
</evidence>
<reference evidence="4" key="1">
    <citation type="journal article" date="2017" name="Proc. Natl. Acad. Sci. U.S.A.">
        <title>Simulation of Deepwater Horizon oil plume reveals substrate specialization within a complex community of hydrocarbon degraders.</title>
        <authorList>
            <person name="Hu P."/>
            <person name="Dubinsky E.A."/>
            <person name="Probst A.J."/>
            <person name="Wang J."/>
            <person name="Sieber C.M.K."/>
            <person name="Tom L.M."/>
            <person name="Gardinali P."/>
            <person name="Banfield J.F."/>
            <person name="Atlas R.M."/>
            <person name="Andersen G.L."/>
        </authorList>
    </citation>
    <scope>NUCLEOTIDE SEQUENCE [LARGE SCALE GENOMIC DNA]</scope>
</reference>
<dbReference type="Proteomes" id="UP000227088">
    <property type="component" value="Unassembled WGS sequence"/>
</dbReference>
<dbReference type="AlphaFoldDB" id="A0A1Y5HRW6"/>
<feature type="domain" description="DUF4124" evidence="2">
    <location>
        <begin position="17"/>
        <end position="52"/>
    </location>
</feature>
<organism evidence="3 4">
    <name type="scientific">Oleispira antarctica</name>
    <dbReference type="NCBI Taxonomy" id="188908"/>
    <lineage>
        <taxon>Bacteria</taxon>
        <taxon>Pseudomonadati</taxon>
        <taxon>Pseudomonadota</taxon>
        <taxon>Gammaproteobacteria</taxon>
        <taxon>Oceanospirillales</taxon>
        <taxon>Oceanospirillaceae</taxon>
        <taxon>Oleispira</taxon>
    </lineage>
</organism>
<dbReference type="Pfam" id="PF13511">
    <property type="entry name" value="DUF4124"/>
    <property type="match status" value="1"/>
</dbReference>
<gene>
    <name evidence="3" type="ORF">A9R00_08100</name>
</gene>
<evidence type="ECO:0000313" key="4">
    <source>
        <dbReference type="Proteomes" id="UP000227088"/>
    </source>
</evidence>
<comment type="caution">
    <text evidence="3">The sequence shown here is derived from an EMBL/GenBank/DDBJ whole genome shotgun (WGS) entry which is preliminary data.</text>
</comment>
<evidence type="ECO:0000313" key="3">
    <source>
        <dbReference type="EMBL" id="OUS40029.1"/>
    </source>
</evidence>
<dbReference type="InterPro" id="IPR025392">
    <property type="entry name" value="DUF4124"/>
</dbReference>
<protein>
    <recommendedName>
        <fullName evidence="2">DUF4124 domain-containing protein</fullName>
    </recommendedName>
</protein>
<proteinExistence type="predicted"/>
<accession>A0A1Y5HRW6</accession>
<dbReference type="EMBL" id="MABE01000460">
    <property type="protein sequence ID" value="OUS40029.1"/>
    <property type="molecule type" value="Genomic_DNA"/>
</dbReference>
<sequence>MRHIIIKLVIVNILFIFFFPVVVHADIYRWVDEKGRVQFSDSPNPNYGSQALVGKIATPAKATDITQLQKTAKQLKRQRLKRESDAEKLFKDKRKKRLNNEKRIAKKKRKKEACDNARKKENLAFRQRSKSRNLTAMRKALDRYKKKRMIRINKCQ</sequence>
<feature type="region of interest" description="Disordered" evidence="1">
    <location>
        <begin position="83"/>
        <end position="117"/>
    </location>
</feature>
<evidence type="ECO:0000259" key="2">
    <source>
        <dbReference type="Pfam" id="PF13511"/>
    </source>
</evidence>